<gene>
    <name evidence="1" type="ORF">GCM10011369_26750</name>
</gene>
<evidence type="ECO:0000313" key="2">
    <source>
        <dbReference type="Proteomes" id="UP000619743"/>
    </source>
</evidence>
<organism evidence="1 2">
    <name type="scientific">Neiella marina</name>
    <dbReference type="NCBI Taxonomy" id="508461"/>
    <lineage>
        <taxon>Bacteria</taxon>
        <taxon>Pseudomonadati</taxon>
        <taxon>Pseudomonadota</taxon>
        <taxon>Gammaproteobacteria</taxon>
        <taxon>Alteromonadales</taxon>
        <taxon>Echinimonadaceae</taxon>
        <taxon>Neiella</taxon>
    </lineage>
</organism>
<sequence>MDEHEQSIKIHYNGSGDKIKQHQMKVSLVTSSMSGLETIYLEAFKEANRIYSSHISTEALLSGGFRDGSLWWLIKLFTKESESQQSFETSSIYGAICAALNKTIELLKNMDLSTTEIVIKQGKQGYSIDIDGDRVELNELECAILTNPKIRAAISDISTPLTEEGIDSLTINQGAKEHPLITVTKEDKEKLVIRRNHKHVVDEGKIFGFFYVENLSYNPKAKWKLIDRDNPARSLTALIVDPVFLKRVSDNQEKFSKDDLLEVDGVWYKEKTKLTGKTITNYTITKVIQHIPVEDKQWKLM</sequence>
<accession>A0A8J2U712</accession>
<comment type="caution">
    <text evidence="1">The sequence shown here is derived from an EMBL/GenBank/DDBJ whole genome shotgun (WGS) entry which is preliminary data.</text>
</comment>
<name>A0A8J2U712_9GAMM</name>
<dbReference type="OrthoDB" id="7058044at2"/>
<reference evidence="2" key="1">
    <citation type="journal article" date="2019" name="Int. J. Syst. Evol. Microbiol.">
        <title>The Global Catalogue of Microorganisms (GCM) 10K type strain sequencing project: providing services to taxonomists for standard genome sequencing and annotation.</title>
        <authorList>
            <consortium name="The Broad Institute Genomics Platform"/>
            <consortium name="The Broad Institute Genome Sequencing Center for Infectious Disease"/>
            <person name="Wu L."/>
            <person name="Ma J."/>
        </authorList>
    </citation>
    <scope>NUCLEOTIDE SEQUENCE [LARGE SCALE GENOMIC DNA]</scope>
    <source>
        <strain evidence="2">CGMCC 1.10130</strain>
    </source>
</reference>
<protein>
    <submittedName>
        <fullName evidence="1">Uncharacterized protein</fullName>
    </submittedName>
</protein>
<keyword evidence="2" id="KW-1185">Reference proteome</keyword>
<evidence type="ECO:0000313" key="1">
    <source>
        <dbReference type="EMBL" id="GGA83411.1"/>
    </source>
</evidence>
<dbReference type="AlphaFoldDB" id="A0A8J2U712"/>
<proteinExistence type="predicted"/>
<dbReference type="RefSeq" id="WP_087506309.1">
    <property type="nucleotide sequence ID" value="NZ_BMDX01000014.1"/>
</dbReference>
<dbReference type="EMBL" id="BMDX01000014">
    <property type="protein sequence ID" value="GGA83411.1"/>
    <property type="molecule type" value="Genomic_DNA"/>
</dbReference>
<dbReference type="Proteomes" id="UP000619743">
    <property type="component" value="Unassembled WGS sequence"/>
</dbReference>